<sequence length="175" mass="20320">MNITDKELSSNTVSQYGWNLGEFNHSTPFTSHFIYITDYHKDNTWMISLSQEDFNTTKISTSLSLDACVSMLGKILKKMSNKIGISQTEESEFAFLLTNYIKQTLTFREWQRNAEGNQRLHFLINIYGAKEDGGEVVLRPFIVNPDELMLTPADVVEFNSQVIKVDRQRHPEWFR</sequence>
<keyword evidence="1" id="KW-0614">Plasmid</keyword>
<name>A0A0H3VXJ7_SALTM</name>
<dbReference type="GeneID" id="91975367"/>
<geneLocation type="plasmid" evidence="5">
    <name>pGDP37-4</name>
</geneLocation>
<reference evidence="1" key="1">
    <citation type="submission" date="2014-09" db="EMBL/GenBank/DDBJ databases">
        <title>Complete sequence of a oqxAB-harboring IncHI2 plasmid from a Salmonella Typhimurium strain.</title>
        <authorList>
            <person name="Li L.Jr."/>
            <person name="Sun J."/>
            <person name="Deng H."/>
            <person name="Liu Y."/>
        </authorList>
    </citation>
    <scope>NUCLEOTIDE SEQUENCE</scope>
    <source>
        <strain evidence="1">GDS147</strain>
        <plasmid evidence="1">pHXY0908</plasmid>
    </source>
</reference>
<evidence type="ECO:0000313" key="3">
    <source>
        <dbReference type="EMBL" id="AXJ99023.1"/>
    </source>
</evidence>
<evidence type="ECO:0000313" key="4">
    <source>
        <dbReference type="EMBL" id="QEQ66663.1"/>
    </source>
</evidence>
<protein>
    <submittedName>
        <fullName evidence="1">Uncharacterized protein</fullName>
    </submittedName>
</protein>
<evidence type="ECO:0000313" key="2">
    <source>
        <dbReference type="EMBL" id="ARJ58441.1"/>
    </source>
</evidence>
<reference evidence="4" key="4">
    <citation type="submission" date="2019-03" db="EMBL/GenBank/DDBJ databases">
        <title>Emergency of fosA3-Carrying Epidemic Plasmids among Salmonella spp. of Food Animal Origin.</title>
        <authorList>
            <person name="Fang L.-X."/>
            <person name="Deng G.-H."/>
            <person name="Liao X.-P."/>
        </authorList>
    </citation>
    <scope>NUCLEOTIDE SEQUENCE</scope>
    <source>
        <strain evidence="4">GDP25-25</strain>
        <strain evidence="5">GDP37-4</strain>
        <plasmid evidence="4">pGDP25-25</plasmid>
        <plasmid evidence="5">pGDP37-4</plasmid>
    </source>
</reference>
<dbReference type="EMBL" id="MG372114">
    <property type="protein sequence ID" value="AXJ99023.1"/>
    <property type="molecule type" value="Genomic_DNA"/>
</dbReference>
<dbReference type="EMBL" id="KX721511">
    <property type="protein sequence ID" value="ARJ58441.1"/>
    <property type="molecule type" value="Genomic_DNA"/>
</dbReference>
<evidence type="ECO:0000313" key="5">
    <source>
        <dbReference type="EMBL" id="QEQ66902.1"/>
    </source>
</evidence>
<geneLocation type="plasmid" evidence="2">
    <name>pSC523</name>
</geneLocation>
<geneLocation type="plasmid" evidence="1">
    <name>pHXY0908</name>
</geneLocation>
<evidence type="ECO:0000313" key="1">
    <source>
        <dbReference type="EMBL" id="AKG90182.1"/>
    </source>
</evidence>
<accession>A0A0H3VXJ7</accession>
<proteinExistence type="predicted"/>
<organism evidence="1">
    <name type="scientific">Salmonella typhimurium</name>
    <dbReference type="NCBI Taxonomy" id="90371"/>
    <lineage>
        <taxon>Bacteria</taxon>
        <taxon>Pseudomonadati</taxon>
        <taxon>Pseudomonadota</taxon>
        <taxon>Gammaproteobacteria</taxon>
        <taxon>Enterobacterales</taxon>
        <taxon>Enterobacteriaceae</taxon>
        <taxon>Salmonella</taxon>
    </lineage>
</organism>
<dbReference type="EMBL" id="KM877269">
    <property type="protein sequence ID" value="AKG90182.1"/>
    <property type="molecule type" value="Genomic_DNA"/>
</dbReference>
<reference evidence="3" key="3">
    <citation type="submission" date="2017-10" db="EMBL/GenBank/DDBJ databases">
        <title>Salmonella enterica Serovar Typhimurium strain JZ26 plasmid pJZ26, complete sequence.</title>
        <authorList>
            <person name="Li Y."/>
        </authorList>
    </citation>
    <scope>NUCLEOTIDE SEQUENCE</scope>
    <source>
        <strain evidence="3">JZ26</strain>
        <plasmid evidence="3">pJZ26</plasmid>
    </source>
</reference>
<dbReference type="EMBL" id="MK673548">
    <property type="protein sequence ID" value="QEQ66902.1"/>
    <property type="molecule type" value="Genomic_DNA"/>
</dbReference>
<dbReference type="AlphaFoldDB" id="A0A0H3VXJ7"/>
<dbReference type="EMBL" id="MK673547">
    <property type="protein sequence ID" value="QEQ66663.1"/>
    <property type="molecule type" value="Genomic_DNA"/>
</dbReference>
<geneLocation type="plasmid" evidence="4">
    <name>pGDP25-25</name>
</geneLocation>
<reference evidence="2" key="2">
    <citation type="submission" date="2016-08" db="EMBL/GenBank/DDBJ databases">
        <title>Salmonella enterica subsp. enterica serovar Typhimurium strain SC523 plasmid pSC523, complete sequence.</title>
        <authorList>
            <person name="Shi H.P."/>
            <person name="Liu B.H."/>
            <person name="Xiang R."/>
            <person name="Lei C.W."/>
            <person name="Wang Y.X."/>
            <person name="Zou W.C."/>
            <person name="Wang H.N."/>
        </authorList>
    </citation>
    <scope>NUCLEOTIDE SEQUENCE</scope>
    <source>
        <strain evidence="2">SC523</strain>
        <plasmid evidence="2">pSC523</plasmid>
    </source>
</reference>
<geneLocation type="plasmid" evidence="3">
    <name>pJZ26</name>
</geneLocation>
<dbReference type="RefSeq" id="WP_001027750.1">
    <property type="nucleotide sequence ID" value="NZ_CM017036.1"/>
</dbReference>